<dbReference type="PROSITE" id="PS00221">
    <property type="entry name" value="MIP"/>
    <property type="match status" value="1"/>
</dbReference>
<dbReference type="PANTHER" id="PTHR43829:SF9">
    <property type="entry name" value="AQUAPORIN-9"/>
    <property type="match status" value="1"/>
</dbReference>
<dbReference type="GO" id="GO:0015254">
    <property type="term" value="F:glycerol channel activity"/>
    <property type="evidence" value="ECO:0007669"/>
    <property type="project" value="TreeGrafter"/>
</dbReference>
<feature type="transmembrane region" description="Helical" evidence="8">
    <location>
        <begin position="12"/>
        <end position="35"/>
    </location>
</feature>
<evidence type="ECO:0000256" key="4">
    <source>
        <dbReference type="ARBA" id="ARBA00022692"/>
    </source>
</evidence>
<dbReference type="InterPro" id="IPR022357">
    <property type="entry name" value="MIP_CS"/>
</dbReference>
<keyword evidence="5 8" id="KW-1133">Transmembrane helix</keyword>
<dbReference type="SUPFAM" id="SSF81338">
    <property type="entry name" value="Aquaporin-like"/>
    <property type="match status" value="1"/>
</dbReference>
<sequence>MYMINGTELSGMAIFGWEFLGTMVLLLLGNGVCAANSLRTSAAKNSGWLLITFGWGLAVFAGASIAHPTGGHINPAVTFALCIAGKTPWGAFIFYILGQFLGAMVGALLAWAAFKKQFDANAYNEDGTESGANATIGNVFHTRPAVHSMLWNHVTEIISTFVLVLFILVALWNNDAVNLGTLTYAAVASIIVSIGMSLGSPTGYSLNPARDLGPRFMYAFVLPIKGKGKGEWINAIHPTVGPLIGAALAAGVYLALA</sequence>
<keyword evidence="4 7" id="KW-0812">Transmembrane</keyword>
<name>A0A5E3ZX57_9ACTN</name>
<dbReference type="AlphaFoldDB" id="A0A5E3ZX57"/>
<evidence type="ECO:0000256" key="1">
    <source>
        <dbReference type="ARBA" id="ARBA00004141"/>
    </source>
</evidence>
<dbReference type="InterPro" id="IPR023271">
    <property type="entry name" value="Aquaporin-like"/>
</dbReference>
<evidence type="ECO:0000256" key="6">
    <source>
        <dbReference type="ARBA" id="ARBA00023136"/>
    </source>
</evidence>
<dbReference type="PRINTS" id="PR00783">
    <property type="entry name" value="MINTRINSICP"/>
</dbReference>
<gene>
    <name evidence="9" type="primary">glpF</name>
    <name evidence="9" type="ORF">LC603019_00797</name>
</gene>
<evidence type="ECO:0000313" key="10">
    <source>
        <dbReference type="Proteomes" id="UP000324288"/>
    </source>
</evidence>
<reference evidence="9 10" key="1">
    <citation type="submission" date="2019-04" db="EMBL/GenBank/DDBJ databases">
        <authorList>
            <person name="Seth-Smith MB H."/>
            <person name="Seth-Smith H."/>
        </authorList>
    </citation>
    <scope>NUCLEOTIDE SEQUENCE [LARGE SCALE GENOMIC DNA]</scope>
    <source>
        <strain evidence="9">USB-603019</strain>
    </source>
</reference>
<evidence type="ECO:0000313" key="9">
    <source>
        <dbReference type="EMBL" id="VHO00504.1"/>
    </source>
</evidence>
<dbReference type="InterPro" id="IPR000425">
    <property type="entry name" value="MIP"/>
</dbReference>
<protein>
    <submittedName>
        <fullName evidence="9">Putative glycerol uptake facilitator protein</fullName>
    </submittedName>
</protein>
<proteinExistence type="inferred from homology"/>
<keyword evidence="3 7" id="KW-0813">Transport</keyword>
<feature type="transmembrane region" description="Helical" evidence="8">
    <location>
        <begin position="150"/>
        <end position="172"/>
    </location>
</feature>
<dbReference type="PANTHER" id="PTHR43829">
    <property type="entry name" value="AQUAPORIN OR AQUAGLYCEROPORIN RELATED"/>
    <property type="match status" value="1"/>
</dbReference>
<feature type="transmembrane region" description="Helical" evidence="8">
    <location>
        <begin position="47"/>
        <end position="69"/>
    </location>
</feature>
<evidence type="ECO:0000256" key="5">
    <source>
        <dbReference type="ARBA" id="ARBA00022989"/>
    </source>
</evidence>
<evidence type="ECO:0000256" key="8">
    <source>
        <dbReference type="SAM" id="Phobius"/>
    </source>
</evidence>
<feature type="transmembrane region" description="Helical" evidence="8">
    <location>
        <begin position="89"/>
        <end position="114"/>
    </location>
</feature>
<dbReference type="GO" id="GO:0005886">
    <property type="term" value="C:plasma membrane"/>
    <property type="evidence" value="ECO:0007669"/>
    <property type="project" value="TreeGrafter"/>
</dbReference>
<keyword evidence="6 8" id="KW-0472">Membrane</keyword>
<accession>A0A5E3ZX57</accession>
<dbReference type="Gene3D" id="1.20.1080.10">
    <property type="entry name" value="Glycerol uptake facilitator protein"/>
    <property type="match status" value="1"/>
</dbReference>
<dbReference type="InterPro" id="IPR050363">
    <property type="entry name" value="MIP/Aquaporin"/>
</dbReference>
<dbReference type="RefSeq" id="WP_242002663.1">
    <property type="nucleotide sequence ID" value="NZ_LR584267.1"/>
</dbReference>
<comment type="similarity">
    <text evidence="2 7">Belongs to the MIP/aquaporin (TC 1.A.8) family.</text>
</comment>
<evidence type="ECO:0000256" key="3">
    <source>
        <dbReference type="ARBA" id="ARBA00022448"/>
    </source>
</evidence>
<dbReference type="Pfam" id="PF00230">
    <property type="entry name" value="MIP"/>
    <property type="match status" value="1"/>
</dbReference>
<organism evidence="9 10">
    <name type="scientific">Lawsonella clevelandensis</name>
    <dbReference type="NCBI Taxonomy" id="1528099"/>
    <lineage>
        <taxon>Bacteria</taxon>
        <taxon>Bacillati</taxon>
        <taxon>Actinomycetota</taxon>
        <taxon>Actinomycetes</taxon>
        <taxon>Mycobacteriales</taxon>
        <taxon>Lawsonellaceae</taxon>
        <taxon>Lawsonella</taxon>
    </lineage>
</organism>
<feature type="transmembrane region" description="Helical" evidence="8">
    <location>
        <begin position="235"/>
        <end position="256"/>
    </location>
</feature>
<feature type="transmembrane region" description="Helical" evidence="8">
    <location>
        <begin position="184"/>
        <end position="206"/>
    </location>
</feature>
<keyword evidence="10" id="KW-1185">Reference proteome</keyword>
<dbReference type="EMBL" id="LR584267">
    <property type="protein sequence ID" value="VHO00504.1"/>
    <property type="molecule type" value="Genomic_DNA"/>
</dbReference>
<evidence type="ECO:0000256" key="7">
    <source>
        <dbReference type="RuleBase" id="RU000477"/>
    </source>
</evidence>
<dbReference type="Proteomes" id="UP000324288">
    <property type="component" value="Chromosome"/>
</dbReference>
<evidence type="ECO:0000256" key="2">
    <source>
        <dbReference type="ARBA" id="ARBA00006175"/>
    </source>
</evidence>
<comment type="subcellular location">
    <subcellularLocation>
        <location evidence="1">Membrane</location>
        <topology evidence="1">Multi-pass membrane protein</topology>
    </subcellularLocation>
</comment>